<dbReference type="InterPro" id="IPR027417">
    <property type="entry name" value="P-loop_NTPase"/>
</dbReference>
<accession>A0AAP0K4X3</accession>
<dbReference type="GO" id="GO:0005730">
    <property type="term" value="C:nucleolus"/>
    <property type="evidence" value="ECO:0007669"/>
    <property type="project" value="TreeGrafter"/>
</dbReference>
<dbReference type="PANTHER" id="PTHR18934">
    <property type="entry name" value="ATP-DEPENDENT RNA HELICASE"/>
    <property type="match status" value="1"/>
</dbReference>
<dbReference type="AlphaFoldDB" id="A0AAP0K4X3"/>
<keyword evidence="1" id="KW-0547">Nucleotide-binding</keyword>
<comment type="caution">
    <text evidence="5">The sequence shown here is derived from an EMBL/GenBank/DDBJ whole genome shotgun (WGS) entry which is preliminary data.</text>
</comment>
<evidence type="ECO:0000313" key="6">
    <source>
        <dbReference type="Proteomes" id="UP001417504"/>
    </source>
</evidence>
<organism evidence="5 6">
    <name type="scientific">Stephania japonica</name>
    <dbReference type="NCBI Taxonomy" id="461633"/>
    <lineage>
        <taxon>Eukaryota</taxon>
        <taxon>Viridiplantae</taxon>
        <taxon>Streptophyta</taxon>
        <taxon>Embryophyta</taxon>
        <taxon>Tracheophyta</taxon>
        <taxon>Spermatophyta</taxon>
        <taxon>Magnoliopsida</taxon>
        <taxon>Ranunculales</taxon>
        <taxon>Menispermaceae</taxon>
        <taxon>Menispermoideae</taxon>
        <taxon>Cissampelideae</taxon>
        <taxon>Stephania</taxon>
    </lineage>
</organism>
<keyword evidence="3" id="KW-0347">Helicase</keyword>
<gene>
    <name evidence="5" type="ORF">Sjap_004638</name>
</gene>
<dbReference type="EMBL" id="JBBNAE010000002">
    <property type="protein sequence ID" value="KAK9144735.1"/>
    <property type="molecule type" value="Genomic_DNA"/>
</dbReference>
<dbReference type="GO" id="GO:0003723">
    <property type="term" value="F:RNA binding"/>
    <property type="evidence" value="ECO:0007669"/>
    <property type="project" value="TreeGrafter"/>
</dbReference>
<dbReference type="GO" id="GO:0016787">
    <property type="term" value="F:hydrolase activity"/>
    <property type="evidence" value="ECO:0007669"/>
    <property type="project" value="UniProtKB-KW"/>
</dbReference>
<evidence type="ECO:0000256" key="2">
    <source>
        <dbReference type="ARBA" id="ARBA00022801"/>
    </source>
</evidence>
<dbReference type="PANTHER" id="PTHR18934:SF99">
    <property type="entry name" value="ATP-DEPENDENT RNA HELICASE DHX37-RELATED"/>
    <property type="match status" value="1"/>
</dbReference>
<keyword evidence="6" id="KW-1185">Reference proteome</keyword>
<reference evidence="5 6" key="1">
    <citation type="submission" date="2024-01" db="EMBL/GenBank/DDBJ databases">
        <title>Genome assemblies of Stephania.</title>
        <authorList>
            <person name="Yang L."/>
        </authorList>
    </citation>
    <scope>NUCLEOTIDE SEQUENCE [LARGE SCALE GENOMIC DNA]</scope>
    <source>
        <strain evidence="5">QJT</strain>
        <tissue evidence="5">Leaf</tissue>
    </source>
</reference>
<sequence>MAIFKVGYGSSDYNATKGIIGISQPRHIAVLAMAKRVAYELDLHLGKEVGFQIKHDRRVRSSCSIKFMTDKILLRETQFLYEAGYGSSDFNATKGIIGTEIPDSPRAMFGRSGGISMETHPLRGSFLGKDPLEQQLA</sequence>
<evidence type="ECO:0000256" key="4">
    <source>
        <dbReference type="ARBA" id="ARBA00022840"/>
    </source>
</evidence>
<keyword evidence="4" id="KW-0067">ATP-binding</keyword>
<evidence type="ECO:0000256" key="3">
    <source>
        <dbReference type="ARBA" id="ARBA00022806"/>
    </source>
</evidence>
<proteinExistence type="predicted"/>
<keyword evidence="2" id="KW-0378">Hydrolase</keyword>
<evidence type="ECO:0000256" key="1">
    <source>
        <dbReference type="ARBA" id="ARBA00022741"/>
    </source>
</evidence>
<dbReference type="Proteomes" id="UP001417504">
    <property type="component" value="Unassembled WGS sequence"/>
</dbReference>
<evidence type="ECO:0000313" key="5">
    <source>
        <dbReference type="EMBL" id="KAK9144735.1"/>
    </source>
</evidence>
<dbReference type="Gene3D" id="3.40.50.300">
    <property type="entry name" value="P-loop containing nucleotide triphosphate hydrolases"/>
    <property type="match status" value="1"/>
</dbReference>
<dbReference type="GO" id="GO:0000462">
    <property type="term" value="P:maturation of SSU-rRNA from tricistronic rRNA transcript (SSU-rRNA, 5.8S rRNA, LSU-rRNA)"/>
    <property type="evidence" value="ECO:0007669"/>
    <property type="project" value="TreeGrafter"/>
</dbReference>
<dbReference type="GO" id="GO:0004386">
    <property type="term" value="F:helicase activity"/>
    <property type="evidence" value="ECO:0007669"/>
    <property type="project" value="UniProtKB-KW"/>
</dbReference>
<dbReference type="GO" id="GO:0005524">
    <property type="term" value="F:ATP binding"/>
    <property type="evidence" value="ECO:0007669"/>
    <property type="project" value="UniProtKB-KW"/>
</dbReference>
<name>A0AAP0K4X3_9MAGN</name>
<protein>
    <submittedName>
        <fullName evidence="5">Uncharacterized protein</fullName>
    </submittedName>
</protein>